<dbReference type="Gene3D" id="3.30.565.10">
    <property type="entry name" value="Histidine kinase-like ATPase, C-terminal domain"/>
    <property type="match status" value="1"/>
</dbReference>
<evidence type="ECO:0000256" key="8">
    <source>
        <dbReference type="SAM" id="MobiDB-lite"/>
    </source>
</evidence>
<dbReference type="InterPro" id="IPR011006">
    <property type="entry name" value="CheY-like_superfamily"/>
</dbReference>
<dbReference type="AlphaFoldDB" id="A0A7T0C4C2"/>
<dbReference type="SMART" id="SM00448">
    <property type="entry name" value="REC"/>
    <property type="match status" value="1"/>
</dbReference>
<dbReference type="SMART" id="SM00387">
    <property type="entry name" value="HATPase_c"/>
    <property type="match status" value="1"/>
</dbReference>
<dbReference type="EC" id="2.7.13.3" evidence="2"/>
<evidence type="ECO:0000256" key="4">
    <source>
        <dbReference type="ARBA" id="ARBA00022679"/>
    </source>
</evidence>
<dbReference type="SUPFAM" id="SSF55874">
    <property type="entry name" value="ATPase domain of HSP90 chaperone/DNA topoisomerase II/histidine kinase"/>
    <property type="match status" value="1"/>
</dbReference>
<sequence>MSDKPASGMKILAVDDSPANIDVLCQTLENDGHEFFFATNGEEAVELAPKIRPDLILMDVMMPGISGFDAAKTIHELPATEDIPIIFLTAKHEREDILKGFESGGVDFVAKPFCHEEVSARVSSHLQLRRLRQSLEESNQELEALNATKDRLLGMAAHDLRNPLSAIRGFAKFMKEKGDALDADSRRDFLETVFRTSDDLVMLLNDLLDVSTIAQGRVELNLQGASLHALIEEKIKLYSILAREKQVKIRSSLSPFEEFYFCRNRIAQVLDNLLSNAVKYSPPGGEIFSSLDSLNGFARFTVRDQGEGIPKEERGKLFQPFGKLKNRPTGGETSSGLGLAIARSLIEAHGGRIWLESEEGSGAVFVFEIPLNKSGQKQADPPTSSADGSQEEVIQADE</sequence>
<dbReference type="Pfam" id="PF02518">
    <property type="entry name" value="HATPase_c"/>
    <property type="match status" value="1"/>
</dbReference>
<keyword evidence="4" id="KW-0808">Transferase</keyword>
<evidence type="ECO:0000256" key="6">
    <source>
        <dbReference type="PROSITE-ProRule" id="PRU00169"/>
    </source>
</evidence>
<name>A0A7T0C4C2_9BACT</name>
<evidence type="ECO:0000259" key="9">
    <source>
        <dbReference type="PROSITE" id="PS50109"/>
    </source>
</evidence>
<comment type="catalytic activity">
    <reaction evidence="1">
        <text>ATP + protein L-histidine = ADP + protein N-phospho-L-histidine.</text>
        <dbReference type="EC" id="2.7.13.3"/>
    </reaction>
</comment>
<gene>
    <name evidence="11" type="ORF">G3M78_12680</name>
</gene>
<dbReference type="PANTHER" id="PTHR43547">
    <property type="entry name" value="TWO-COMPONENT HISTIDINE KINASE"/>
    <property type="match status" value="1"/>
</dbReference>
<evidence type="ECO:0000256" key="5">
    <source>
        <dbReference type="ARBA" id="ARBA00022777"/>
    </source>
</evidence>
<feature type="compositionally biased region" description="Polar residues" evidence="8">
    <location>
        <begin position="374"/>
        <end position="388"/>
    </location>
</feature>
<dbReference type="Proteomes" id="UP000594464">
    <property type="component" value="Chromosome"/>
</dbReference>
<evidence type="ECO:0000313" key="11">
    <source>
        <dbReference type="EMBL" id="QPJ66202.1"/>
    </source>
</evidence>
<evidence type="ECO:0000256" key="1">
    <source>
        <dbReference type="ARBA" id="ARBA00000085"/>
    </source>
</evidence>
<feature type="coiled-coil region" evidence="7">
    <location>
        <begin position="125"/>
        <end position="155"/>
    </location>
</feature>
<dbReference type="Gene3D" id="1.10.287.130">
    <property type="match status" value="1"/>
</dbReference>
<dbReference type="InterPro" id="IPR036890">
    <property type="entry name" value="HATPase_C_sf"/>
</dbReference>
<keyword evidence="7" id="KW-0175">Coiled coil</keyword>
<accession>A0A7T0C4C2</accession>
<dbReference type="InterPro" id="IPR005467">
    <property type="entry name" value="His_kinase_dom"/>
</dbReference>
<dbReference type="InterPro" id="IPR003594">
    <property type="entry name" value="HATPase_dom"/>
</dbReference>
<keyword evidence="5 11" id="KW-0418">Kinase</keyword>
<dbReference type="CDD" id="cd00075">
    <property type="entry name" value="HATPase"/>
    <property type="match status" value="1"/>
</dbReference>
<evidence type="ECO:0000256" key="3">
    <source>
        <dbReference type="ARBA" id="ARBA00022553"/>
    </source>
</evidence>
<dbReference type="PROSITE" id="PS50109">
    <property type="entry name" value="HIS_KIN"/>
    <property type="match status" value="1"/>
</dbReference>
<dbReference type="InterPro" id="IPR036097">
    <property type="entry name" value="HisK_dim/P_sf"/>
</dbReference>
<feature type="modified residue" description="4-aspartylphosphate" evidence="6">
    <location>
        <position position="59"/>
    </location>
</feature>
<dbReference type="InterPro" id="IPR003661">
    <property type="entry name" value="HisK_dim/P_dom"/>
</dbReference>
<dbReference type="SMART" id="SM00388">
    <property type="entry name" value="HisKA"/>
    <property type="match status" value="1"/>
</dbReference>
<evidence type="ECO:0000256" key="7">
    <source>
        <dbReference type="SAM" id="Coils"/>
    </source>
</evidence>
<dbReference type="InterPro" id="IPR004358">
    <property type="entry name" value="Sig_transdc_His_kin-like_C"/>
</dbReference>
<proteinExistence type="predicted"/>
<dbReference type="InterPro" id="IPR001789">
    <property type="entry name" value="Sig_transdc_resp-reg_receiver"/>
</dbReference>
<dbReference type="PROSITE" id="PS50110">
    <property type="entry name" value="RESPONSE_REGULATORY"/>
    <property type="match status" value="1"/>
</dbReference>
<feature type="domain" description="Response regulatory" evidence="10">
    <location>
        <begin position="10"/>
        <end position="126"/>
    </location>
</feature>
<dbReference type="Pfam" id="PF00072">
    <property type="entry name" value="Response_reg"/>
    <property type="match status" value="1"/>
</dbReference>
<dbReference type="SUPFAM" id="SSF47384">
    <property type="entry name" value="Homodimeric domain of signal transducing histidine kinase"/>
    <property type="match status" value="1"/>
</dbReference>
<dbReference type="KEGG" id="nva:G3M78_12680"/>
<evidence type="ECO:0000313" key="12">
    <source>
        <dbReference type="Proteomes" id="UP000594464"/>
    </source>
</evidence>
<keyword evidence="3 6" id="KW-0597">Phosphoprotein</keyword>
<dbReference type="PANTHER" id="PTHR43547:SF2">
    <property type="entry name" value="HYBRID SIGNAL TRANSDUCTION HISTIDINE KINASE C"/>
    <property type="match status" value="1"/>
</dbReference>
<dbReference type="SUPFAM" id="SSF52172">
    <property type="entry name" value="CheY-like"/>
    <property type="match status" value="1"/>
</dbReference>
<reference evidence="12" key="1">
    <citation type="submission" date="2020-02" db="EMBL/GenBank/DDBJ databases">
        <title>Genomic and physiological characterization of two novel Nitrospinaceae genera.</title>
        <authorList>
            <person name="Mueller A.J."/>
            <person name="Jung M.-Y."/>
            <person name="Strachan C.R."/>
            <person name="Herbold C.W."/>
            <person name="Kirkegaard R.H."/>
            <person name="Daims H."/>
        </authorList>
    </citation>
    <scope>NUCLEOTIDE SEQUENCE [LARGE SCALE GENOMIC DNA]</scope>
</reference>
<feature type="region of interest" description="Disordered" evidence="8">
    <location>
        <begin position="374"/>
        <end position="398"/>
    </location>
</feature>
<feature type="domain" description="Histidine kinase" evidence="9">
    <location>
        <begin position="155"/>
        <end position="373"/>
    </location>
</feature>
<dbReference type="GO" id="GO:0000155">
    <property type="term" value="F:phosphorelay sensor kinase activity"/>
    <property type="evidence" value="ECO:0007669"/>
    <property type="project" value="InterPro"/>
</dbReference>
<evidence type="ECO:0000256" key="2">
    <source>
        <dbReference type="ARBA" id="ARBA00012438"/>
    </source>
</evidence>
<dbReference type="EMBL" id="CP048620">
    <property type="protein sequence ID" value="QPJ66202.1"/>
    <property type="molecule type" value="Genomic_DNA"/>
</dbReference>
<evidence type="ECO:0000259" key="10">
    <source>
        <dbReference type="PROSITE" id="PS50110"/>
    </source>
</evidence>
<dbReference type="CDD" id="cd00082">
    <property type="entry name" value="HisKA"/>
    <property type="match status" value="1"/>
</dbReference>
<organism evidence="11 12">
    <name type="scientific">Candidatus Nitrohelix vancouverensis</name>
    <dbReference type="NCBI Taxonomy" id="2705534"/>
    <lineage>
        <taxon>Bacteria</taxon>
        <taxon>Pseudomonadati</taxon>
        <taxon>Nitrospinota/Tectimicrobiota group</taxon>
        <taxon>Nitrospinota</taxon>
        <taxon>Nitrospinia</taxon>
        <taxon>Nitrospinales</taxon>
        <taxon>Nitrospinaceae</taxon>
        <taxon>Candidatus Nitrohelix</taxon>
    </lineage>
</organism>
<dbReference type="FunFam" id="3.30.565.10:FF:000006">
    <property type="entry name" value="Sensor histidine kinase WalK"/>
    <property type="match status" value="1"/>
</dbReference>
<dbReference type="PRINTS" id="PR00344">
    <property type="entry name" value="BCTRLSENSOR"/>
</dbReference>
<dbReference type="Gene3D" id="3.40.50.2300">
    <property type="match status" value="1"/>
</dbReference>
<protein>
    <recommendedName>
        <fullName evidence="2">histidine kinase</fullName>
        <ecNumber evidence="2">2.7.13.3</ecNumber>
    </recommendedName>
</protein>
<dbReference type="Pfam" id="PF00512">
    <property type="entry name" value="HisKA"/>
    <property type="match status" value="1"/>
</dbReference>